<dbReference type="SUPFAM" id="SSF47473">
    <property type="entry name" value="EF-hand"/>
    <property type="match status" value="1"/>
</dbReference>
<evidence type="ECO:0000259" key="1">
    <source>
        <dbReference type="PROSITE" id="PS50222"/>
    </source>
</evidence>
<gene>
    <name evidence="2" type="ORF">SAMN05216553_101664</name>
</gene>
<dbReference type="GO" id="GO:0005509">
    <property type="term" value="F:calcium ion binding"/>
    <property type="evidence" value="ECO:0007669"/>
    <property type="project" value="InterPro"/>
</dbReference>
<protein>
    <submittedName>
        <fullName evidence="2">Ca2+-binding protein, EF-hand superfamily</fullName>
    </submittedName>
</protein>
<keyword evidence="3" id="KW-1185">Reference proteome</keyword>
<dbReference type="STRING" id="200378.SAMN05216553_101664"/>
<dbReference type="CDD" id="cd00051">
    <property type="entry name" value="EFh"/>
    <property type="match status" value="1"/>
</dbReference>
<dbReference type="Gene3D" id="1.10.238.10">
    <property type="entry name" value="EF-hand"/>
    <property type="match status" value="1"/>
</dbReference>
<dbReference type="SMART" id="SM00054">
    <property type="entry name" value="EFh"/>
    <property type="match status" value="3"/>
</dbReference>
<sequence length="186" mass="20243">MPVTDLLKSKINFGFDHLDVDGDGLLTEHDHVLMGRRAAATLGHASGSPEERRIVDAYLGIWRNLHEPHIPGGGSSISREQFVASTGSLADDPEAARRTVGALAETFLTIADTDEDGKVSPAEFWKFHQGHFPGLTEQESATAFKHLDLDGDGVLTAEEFIQACVDFWSSTDPEAPGNWWTGHHIA</sequence>
<reference evidence="3" key="1">
    <citation type="submission" date="2016-10" db="EMBL/GenBank/DDBJ databases">
        <authorList>
            <person name="Varghese N."/>
            <person name="Submissions S."/>
        </authorList>
    </citation>
    <scope>NUCLEOTIDE SEQUENCE [LARGE SCALE GENOMIC DNA]</scope>
    <source>
        <strain evidence="3">CGMCC 4.3506</strain>
    </source>
</reference>
<dbReference type="InterPro" id="IPR018247">
    <property type="entry name" value="EF_Hand_1_Ca_BS"/>
</dbReference>
<dbReference type="AlphaFoldDB" id="A0A1G7L5J8"/>
<dbReference type="EMBL" id="FNCC01000001">
    <property type="protein sequence ID" value="SDF44289.1"/>
    <property type="molecule type" value="Genomic_DNA"/>
</dbReference>
<proteinExistence type="predicted"/>
<organism evidence="2 3">
    <name type="scientific">Lentzea fradiae</name>
    <dbReference type="NCBI Taxonomy" id="200378"/>
    <lineage>
        <taxon>Bacteria</taxon>
        <taxon>Bacillati</taxon>
        <taxon>Actinomycetota</taxon>
        <taxon>Actinomycetes</taxon>
        <taxon>Pseudonocardiales</taxon>
        <taxon>Pseudonocardiaceae</taxon>
        <taxon>Lentzea</taxon>
    </lineage>
</organism>
<name>A0A1G7L5J8_9PSEU</name>
<dbReference type="InterPro" id="IPR002048">
    <property type="entry name" value="EF_hand_dom"/>
</dbReference>
<accession>A0A1G7L5J8</accession>
<evidence type="ECO:0000313" key="2">
    <source>
        <dbReference type="EMBL" id="SDF44289.1"/>
    </source>
</evidence>
<dbReference type="Pfam" id="PF13499">
    <property type="entry name" value="EF-hand_7"/>
    <property type="match status" value="1"/>
</dbReference>
<dbReference type="RefSeq" id="WP_176946563.1">
    <property type="nucleotide sequence ID" value="NZ_FNCC01000001.1"/>
</dbReference>
<dbReference type="PROSITE" id="PS00018">
    <property type="entry name" value="EF_HAND_1"/>
    <property type="match status" value="2"/>
</dbReference>
<feature type="domain" description="EF-hand" evidence="1">
    <location>
        <begin position="135"/>
        <end position="170"/>
    </location>
</feature>
<dbReference type="Proteomes" id="UP000199623">
    <property type="component" value="Unassembled WGS sequence"/>
</dbReference>
<dbReference type="InterPro" id="IPR011992">
    <property type="entry name" value="EF-hand-dom_pair"/>
</dbReference>
<evidence type="ECO:0000313" key="3">
    <source>
        <dbReference type="Proteomes" id="UP000199623"/>
    </source>
</evidence>
<dbReference type="PROSITE" id="PS50222">
    <property type="entry name" value="EF_HAND_2"/>
    <property type="match status" value="1"/>
</dbReference>